<dbReference type="InterPro" id="IPR036397">
    <property type="entry name" value="RNaseH_sf"/>
</dbReference>
<feature type="compositionally biased region" description="Polar residues" evidence="1">
    <location>
        <begin position="40"/>
        <end position="56"/>
    </location>
</feature>
<keyword evidence="3" id="KW-1185">Reference proteome</keyword>
<proteinExistence type="predicted"/>
<dbReference type="EMBL" id="JAJSOF020000036">
    <property type="protein sequence ID" value="KAJ4428833.1"/>
    <property type="molecule type" value="Genomic_DNA"/>
</dbReference>
<evidence type="ECO:0000256" key="1">
    <source>
        <dbReference type="SAM" id="MobiDB-lite"/>
    </source>
</evidence>
<dbReference type="Gene3D" id="3.30.420.10">
    <property type="entry name" value="Ribonuclease H-like superfamily/Ribonuclease H"/>
    <property type="match status" value="1"/>
</dbReference>
<dbReference type="Proteomes" id="UP001148838">
    <property type="component" value="Unassembled WGS sequence"/>
</dbReference>
<evidence type="ECO:0000313" key="2">
    <source>
        <dbReference type="EMBL" id="KAJ4428833.1"/>
    </source>
</evidence>
<feature type="region of interest" description="Disordered" evidence="1">
    <location>
        <begin position="40"/>
        <end position="69"/>
    </location>
</feature>
<reference evidence="2 3" key="1">
    <citation type="journal article" date="2022" name="Allergy">
        <title>Genome assembly and annotation of Periplaneta americana reveal a comprehensive cockroach allergen profile.</title>
        <authorList>
            <person name="Wang L."/>
            <person name="Xiong Q."/>
            <person name="Saelim N."/>
            <person name="Wang L."/>
            <person name="Nong W."/>
            <person name="Wan A.T."/>
            <person name="Shi M."/>
            <person name="Liu X."/>
            <person name="Cao Q."/>
            <person name="Hui J.H.L."/>
            <person name="Sookrung N."/>
            <person name="Leung T.F."/>
            <person name="Tungtrongchitr A."/>
            <person name="Tsui S.K.W."/>
        </authorList>
    </citation>
    <scope>NUCLEOTIDE SEQUENCE [LARGE SCALE GENOMIC DNA]</scope>
    <source>
        <strain evidence="2">PWHHKU_190912</strain>
    </source>
</reference>
<gene>
    <name evidence="2" type="ORF">ANN_25826</name>
</gene>
<name>A0ABQ8S493_PERAM</name>
<evidence type="ECO:0000313" key="3">
    <source>
        <dbReference type="Proteomes" id="UP001148838"/>
    </source>
</evidence>
<protein>
    <submittedName>
        <fullName evidence="2">Uncharacterized protein</fullName>
    </submittedName>
</protein>
<comment type="caution">
    <text evidence="2">The sequence shown here is derived from an EMBL/GenBank/DDBJ whole genome shotgun (WGS) entry which is preliminary data.</text>
</comment>
<sequence length="228" mass="27259">MPCPSQTSEFNVPNYVSSTTWNDLRTGPARFREKIQETRTYQASYQRSGNKFQRTGNAADEECLGRPTTTPQTVKAIQDAITRRPTNFTRRKSRELEEFHKALYGIHYVHYTLKKRPYHIQMLHKLEPEDFPGEPCRQWIGRRGSREWSPRSPDLNPLNFTLWCYLKEKVYKVKICDLQHLRTRIEEKCHETTADMLHCILNSMKFHLQTCYEPWRRSYRAHIIYPMM</sequence>
<accession>A0ABQ8S493</accession>
<organism evidence="2 3">
    <name type="scientific">Periplaneta americana</name>
    <name type="common">American cockroach</name>
    <name type="synonym">Blatta americana</name>
    <dbReference type="NCBI Taxonomy" id="6978"/>
    <lineage>
        <taxon>Eukaryota</taxon>
        <taxon>Metazoa</taxon>
        <taxon>Ecdysozoa</taxon>
        <taxon>Arthropoda</taxon>
        <taxon>Hexapoda</taxon>
        <taxon>Insecta</taxon>
        <taxon>Pterygota</taxon>
        <taxon>Neoptera</taxon>
        <taxon>Polyneoptera</taxon>
        <taxon>Dictyoptera</taxon>
        <taxon>Blattodea</taxon>
        <taxon>Blattoidea</taxon>
        <taxon>Blattidae</taxon>
        <taxon>Blattinae</taxon>
        <taxon>Periplaneta</taxon>
    </lineage>
</organism>
<dbReference type="PANTHER" id="PTHR47326:SF1">
    <property type="entry name" value="HTH PSQ-TYPE DOMAIN-CONTAINING PROTEIN"/>
    <property type="match status" value="1"/>
</dbReference>
<dbReference type="PANTHER" id="PTHR47326">
    <property type="entry name" value="TRANSPOSABLE ELEMENT TC3 TRANSPOSASE-LIKE PROTEIN"/>
    <property type="match status" value="1"/>
</dbReference>